<gene>
    <name evidence="2" type="ordered locus">DDD_2523</name>
</gene>
<organism evidence="2 3">
    <name type="scientific">Nonlabens dokdonensis (strain DSM 17205 / KCTC 12402 / DSW-6)</name>
    <name type="common">Donghaeana dokdonensis</name>
    <dbReference type="NCBI Taxonomy" id="592029"/>
    <lineage>
        <taxon>Bacteria</taxon>
        <taxon>Pseudomonadati</taxon>
        <taxon>Bacteroidota</taxon>
        <taxon>Flavobacteriia</taxon>
        <taxon>Flavobacteriales</taxon>
        <taxon>Flavobacteriaceae</taxon>
        <taxon>Nonlabens</taxon>
    </lineage>
</organism>
<evidence type="ECO:0000313" key="3">
    <source>
        <dbReference type="Proteomes" id="UP000011173"/>
    </source>
</evidence>
<reference evidence="2 3" key="1">
    <citation type="journal article" date="2013" name="Genome Biol. Evol.">
        <title>Genomic makeup of the marine flavobacterium Nonlabens (Donghaeana) dokdonensis DSW-6 and identification of a novel class of rhodopsins.</title>
        <authorList>
            <person name="Kwon S.K."/>
            <person name="Kim B.K."/>
            <person name="Song J.Y."/>
            <person name="Kwak M.J."/>
            <person name="Lee C.H."/>
            <person name="Yoon J.H."/>
            <person name="Oh T.K."/>
            <person name="Kim J.F."/>
        </authorList>
    </citation>
    <scope>NUCLEOTIDE SEQUENCE [LARGE SCALE GENOMIC DNA]</scope>
    <source>
        <strain evidence="3">DSM 17205 / KCTC 12402 / DSW-6</strain>
    </source>
</reference>
<name>L7WC22_NONDD</name>
<accession>L7WC22</accession>
<dbReference type="HOGENOM" id="CLU_3313601_0_0_10"/>
<proteinExistence type="predicted"/>
<keyword evidence="1" id="KW-0812">Transmembrane</keyword>
<dbReference type="PATRIC" id="fig|592029.3.peg.2501"/>
<keyword evidence="1" id="KW-1133">Transmembrane helix</keyword>
<dbReference type="Proteomes" id="UP000011173">
    <property type="component" value="Chromosome"/>
</dbReference>
<dbReference type="AlphaFoldDB" id="L7WC22"/>
<dbReference type="KEGG" id="ndo:DDD_2523"/>
<evidence type="ECO:0000313" key="2">
    <source>
        <dbReference type="EMBL" id="AGC77649.1"/>
    </source>
</evidence>
<sequence>MAFRLLSEVFISILSMIVYFFIPLSRKRDHYDRFSIIQF</sequence>
<feature type="transmembrane region" description="Helical" evidence="1">
    <location>
        <begin position="6"/>
        <end position="24"/>
    </location>
</feature>
<keyword evidence="1" id="KW-0472">Membrane</keyword>
<protein>
    <submittedName>
        <fullName evidence="2">Uncharacterized protein</fullName>
    </submittedName>
</protein>
<dbReference type="EMBL" id="CP001397">
    <property type="protein sequence ID" value="AGC77649.1"/>
    <property type="molecule type" value="Genomic_DNA"/>
</dbReference>
<evidence type="ECO:0000256" key="1">
    <source>
        <dbReference type="SAM" id="Phobius"/>
    </source>
</evidence>